<dbReference type="EMBL" id="AP018216">
    <property type="protein sequence ID" value="BAY68366.1"/>
    <property type="molecule type" value="Genomic_DNA"/>
</dbReference>
<evidence type="ECO:0000313" key="2">
    <source>
        <dbReference type="Proteomes" id="UP000217507"/>
    </source>
</evidence>
<organism evidence="1 2">
    <name type="scientific">Trichormus variabilis NIES-23</name>
    <dbReference type="NCBI Taxonomy" id="1973479"/>
    <lineage>
        <taxon>Bacteria</taxon>
        <taxon>Bacillati</taxon>
        <taxon>Cyanobacteriota</taxon>
        <taxon>Cyanophyceae</taxon>
        <taxon>Nostocales</taxon>
        <taxon>Nostocaceae</taxon>
        <taxon>Trichormus</taxon>
    </lineage>
</organism>
<gene>
    <name evidence="1" type="ORF">NIES23_11520</name>
</gene>
<sequence>MAVTNVAVQLTHYSFQKQVLPIQNAKISLSAFLSGIPDGFYGLSNRLGGGLVMII</sequence>
<reference evidence="1 2" key="1">
    <citation type="submission" date="2017-06" db="EMBL/GenBank/DDBJ databases">
        <title>Genome sequencing of cyanobaciteial culture collection at National Institute for Environmental Studies (NIES).</title>
        <authorList>
            <person name="Hirose Y."/>
            <person name="Shimura Y."/>
            <person name="Fujisawa T."/>
            <person name="Nakamura Y."/>
            <person name="Kawachi M."/>
        </authorList>
    </citation>
    <scope>NUCLEOTIDE SEQUENCE [LARGE SCALE GENOMIC DNA]</scope>
    <source>
        <strain evidence="1 2">NIES-23</strain>
    </source>
</reference>
<name>A0A1Z4KHA6_ANAVA</name>
<proteinExistence type="predicted"/>
<dbReference type="AlphaFoldDB" id="A0A1Z4KHA6"/>
<dbReference type="Proteomes" id="UP000217507">
    <property type="component" value="Chromosome"/>
</dbReference>
<accession>A0A1Z4KHA6</accession>
<protein>
    <submittedName>
        <fullName evidence="1">Uncharacterized protein</fullName>
    </submittedName>
</protein>
<evidence type="ECO:0000313" key="1">
    <source>
        <dbReference type="EMBL" id="BAY68366.1"/>
    </source>
</evidence>